<organism evidence="12 13">
    <name type="scientific">Momordica charantia</name>
    <name type="common">Bitter gourd</name>
    <name type="synonym">Balsam pear</name>
    <dbReference type="NCBI Taxonomy" id="3673"/>
    <lineage>
        <taxon>Eukaryota</taxon>
        <taxon>Viridiplantae</taxon>
        <taxon>Streptophyta</taxon>
        <taxon>Embryophyta</taxon>
        <taxon>Tracheophyta</taxon>
        <taxon>Spermatophyta</taxon>
        <taxon>Magnoliopsida</taxon>
        <taxon>eudicotyledons</taxon>
        <taxon>Gunneridae</taxon>
        <taxon>Pentapetalae</taxon>
        <taxon>rosids</taxon>
        <taxon>fabids</taxon>
        <taxon>Cucurbitales</taxon>
        <taxon>Cucurbitaceae</taxon>
        <taxon>Momordiceae</taxon>
        <taxon>Momordica</taxon>
    </lineage>
</organism>
<dbReference type="SUPFAM" id="SSF52058">
    <property type="entry name" value="L domain-like"/>
    <property type="match status" value="1"/>
</dbReference>
<evidence type="ECO:0000256" key="2">
    <source>
        <dbReference type="ARBA" id="ARBA00022614"/>
    </source>
</evidence>
<dbReference type="InterPro" id="IPR046956">
    <property type="entry name" value="RLP23-like"/>
</dbReference>
<reference evidence="13" key="1">
    <citation type="submission" date="2025-08" db="UniProtKB">
        <authorList>
            <consortium name="RefSeq"/>
        </authorList>
    </citation>
    <scope>IDENTIFICATION</scope>
    <source>
        <strain evidence="13">OHB3-1</strain>
    </source>
</reference>
<keyword evidence="2" id="KW-0433">Leucine-rich repeat</keyword>
<accession>A0A6J1CWV2</accession>
<dbReference type="PANTHER" id="PTHR48061:SF2">
    <property type="entry name" value="RECEPTOR LIKE PROTEIN 30-LIKE"/>
    <property type="match status" value="1"/>
</dbReference>
<evidence type="ECO:0000256" key="6">
    <source>
        <dbReference type="ARBA" id="ARBA00022989"/>
    </source>
</evidence>
<dbReference type="Gene3D" id="3.80.10.10">
    <property type="entry name" value="Ribonuclease Inhibitor"/>
    <property type="match status" value="1"/>
</dbReference>
<evidence type="ECO:0000313" key="12">
    <source>
        <dbReference type="Proteomes" id="UP000504603"/>
    </source>
</evidence>
<gene>
    <name evidence="13" type="primary">LOC111015143</name>
</gene>
<dbReference type="RefSeq" id="XP_022145768.1">
    <property type="nucleotide sequence ID" value="XM_022290076.1"/>
</dbReference>
<keyword evidence="5" id="KW-0677">Repeat</keyword>
<feature type="domain" description="Leucine-rich repeat-containing N-terminal plant-type" evidence="11">
    <location>
        <begin position="74"/>
        <end position="115"/>
    </location>
</feature>
<evidence type="ECO:0000256" key="1">
    <source>
        <dbReference type="ARBA" id="ARBA00004479"/>
    </source>
</evidence>
<evidence type="ECO:0000256" key="4">
    <source>
        <dbReference type="ARBA" id="ARBA00022729"/>
    </source>
</evidence>
<keyword evidence="12" id="KW-1185">Reference proteome</keyword>
<dbReference type="GO" id="GO:0016020">
    <property type="term" value="C:membrane"/>
    <property type="evidence" value="ECO:0007669"/>
    <property type="project" value="UniProtKB-SubCell"/>
</dbReference>
<evidence type="ECO:0000256" key="5">
    <source>
        <dbReference type="ARBA" id="ARBA00022737"/>
    </source>
</evidence>
<keyword evidence="4" id="KW-0732">Signal</keyword>
<proteinExistence type="predicted"/>
<dbReference type="InterPro" id="IPR013210">
    <property type="entry name" value="LRR_N_plant-typ"/>
</dbReference>
<keyword evidence="9" id="KW-0325">Glycoprotein</keyword>
<evidence type="ECO:0000256" key="8">
    <source>
        <dbReference type="ARBA" id="ARBA00023170"/>
    </source>
</evidence>
<evidence type="ECO:0000256" key="7">
    <source>
        <dbReference type="ARBA" id="ARBA00023136"/>
    </source>
</evidence>
<dbReference type="InterPro" id="IPR001611">
    <property type="entry name" value="Leu-rich_rpt"/>
</dbReference>
<keyword evidence="3 10" id="KW-0812">Transmembrane</keyword>
<evidence type="ECO:0000259" key="11">
    <source>
        <dbReference type="Pfam" id="PF08263"/>
    </source>
</evidence>
<dbReference type="Pfam" id="PF08263">
    <property type="entry name" value="LRRNT_2"/>
    <property type="match status" value="1"/>
</dbReference>
<evidence type="ECO:0000256" key="9">
    <source>
        <dbReference type="ARBA" id="ARBA00023180"/>
    </source>
</evidence>
<keyword evidence="6 10" id="KW-1133">Transmembrane helix</keyword>
<evidence type="ECO:0000313" key="13">
    <source>
        <dbReference type="RefSeq" id="XP_022145768.1"/>
    </source>
</evidence>
<dbReference type="InterPro" id="IPR032675">
    <property type="entry name" value="LRR_dom_sf"/>
</dbReference>
<comment type="subcellular location">
    <subcellularLocation>
        <location evidence="1">Membrane</location>
        <topology evidence="1">Single-pass type I membrane protein</topology>
    </subcellularLocation>
</comment>
<keyword evidence="8" id="KW-0675">Receptor</keyword>
<name>A0A6J1CWV2_MOMCH</name>
<feature type="transmembrane region" description="Helical" evidence="10">
    <location>
        <begin position="46"/>
        <end position="68"/>
    </location>
</feature>
<evidence type="ECO:0000256" key="3">
    <source>
        <dbReference type="ARBA" id="ARBA00022692"/>
    </source>
</evidence>
<dbReference type="OrthoDB" id="1394818at2759"/>
<dbReference type="Proteomes" id="UP000504603">
    <property type="component" value="Unplaced"/>
</dbReference>
<dbReference type="AlphaFoldDB" id="A0A6J1CWV2"/>
<dbReference type="KEGG" id="mcha:111015143"/>
<keyword evidence="7 10" id="KW-0472">Membrane</keyword>
<evidence type="ECO:0000256" key="10">
    <source>
        <dbReference type="SAM" id="Phobius"/>
    </source>
</evidence>
<dbReference type="GeneID" id="111015143"/>
<dbReference type="Pfam" id="PF00560">
    <property type="entry name" value="LRR_1"/>
    <property type="match status" value="2"/>
</dbReference>
<protein>
    <submittedName>
        <fullName evidence="13">Leucine-rich repeat receptor-like serine/threonine-protein kinase BAM2</fullName>
    </submittedName>
</protein>
<dbReference type="PANTHER" id="PTHR48061">
    <property type="entry name" value="LEUCINE-RICH REPEAT RECEPTOR PROTEIN KINASE EMS1-LIKE-RELATED"/>
    <property type="match status" value="1"/>
</dbReference>
<sequence>MAMKSEKQKKAMGDFERMPMERGFGGREIATPSLRPLQISFLMRNLLFSWLLLMLHYSIFLSIGNYVVRGRCPEDQQSLLLELKNNLAYDSSLSKKLVLWNVSVDYCNWNGVSCDDGCVVGLDLSNEFISGAIDNSSSLFHLRFLQNLNLAWNRFDSTIPSRFERLSNLSVLNMSNSGFGGQIPIDISSLTRLVTLDLSSSSFFQSSTMKLENPNLMTLVQKLRNLRVLFLDGVDLSAGGSEWSKAKTPTCSRQCLNGSLRLVRLHHRNGLGLGIWMTRDVHTWANPLQDL</sequence>